<dbReference type="AlphaFoldDB" id="A0A165YS32"/>
<dbReference type="SUPFAM" id="SSF52047">
    <property type="entry name" value="RNI-like"/>
    <property type="match status" value="1"/>
</dbReference>
<dbReference type="OrthoDB" id="3264508at2759"/>
<dbReference type="InterPro" id="IPR032675">
    <property type="entry name" value="LRR_dom_sf"/>
</dbReference>
<organism evidence="1 2">
    <name type="scientific">Athelia psychrophila</name>
    <dbReference type="NCBI Taxonomy" id="1759441"/>
    <lineage>
        <taxon>Eukaryota</taxon>
        <taxon>Fungi</taxon>
        <taxon>Dikarya</taxon>
        <taxon>Basidiomycota</taxon>
        <taxon>Agaricomycotina</taxon>
        <taxon>Agaricomycetes</taxon>
        <taxon>Agaricomycetidae</taxon>
        <taxon>Atheliales</taxon>
        <taxon>Atheliaceae</taxon>
        <taxon>Athelia</taxon>
    </lineage>
</organism>
<evidence type="ECO:0000313" key="1">
    <source>
        <dbReference type="EMBL" id="KZP09857.1"/>
    </source>
</evidence>
<dbReference type="Gene3D" id="3.80.10.10">
    <property type="entry name" value="Ribonuclease Inhibitor"/>
    <property type="match status" value="1"/>
</dbReference>
<accession>A0A165YS32</accession>
<evidence type="ECO:0000313" key="2">
    <source>
        <dbReference type="Proteomes" id="UP000076532"/>
    </source>
</evidence>
<evidence type="ECO:0008006" key="3">
    <source>
        <dbReference type="Google" id="ProtNLM"/>
    </source>
</evidence>
<gene>
    <name evidence="1" type="ORF">FIBSPDRAFT_873224</name>
</gene>
<dbReference type="Proteomes" id="UP000076532">
    <property type="component" value="Unassembled WGS sequence"/>
</dbReference>
<proteinExistence type="predicted"/>
<protein>
    <recommendedName>
        <fullName evidence="3">F-box domain-containing protein</fullName>
    </recommendedName>
</protein>
<name>A0A165YS32_9AGAM</name>
<dbReference type="EMBL" id="KV417691">
    <property type="protein sequence ID" value="KZP09857.1"/>
    <property type="molecule type" value="Genomic_DNA"/>
</dbReference>
<keyword evidence="2" id="KW-1185">Reference proteome</keyword>
<reference evidence="1 2" key="1">
    <citation type="journal article" date="2016" name="Mol. Biol. Evol.">
        <title>Comparative Genomics of Early-Diverging Mushroom-Forming Fungi Provides Insights into the Origins of Lignocellulose Decay Capabilities.</title>
        <authorList>
            <person name="Nagy L.G."/>
            <person name="Riley R."/>
            <person name="Tritt A."/>
            <person name="Adam C."/>
            <person name="Daum C."/>
            <person name="Floudas D."/>
            <person name="Sun H."/>
            <person name="Yadav J.S."/>
            <person name="Pangilinan J."/>
            <person name="Larsson K.H."/>
            <person name="Matsuura K."/>
            <person name="Barry K."/>
            <person name="Labutti K."/>
            <person name="Kuo R."/>
            <person name="Ohm R.A."/>
            <person name="Bhattacharya S.S."/>
            <person name="Shirouzu T."/>
            <person name="Yoshinaga Y."/>
            <person name="Martin F.M."/>
            <person name="Grigoriev I.V."/>
            <person name="Hibbett D.S."/>
        </authorList>
    </citation>
    <scope>NUCLEOTIDE SEQUENCE [LARGE SCALE GENOMIC DNA]</scope>
    <source>
        <strain evidence="1 2">CBS 109695</strain>
    </source>
</reference>
<sequence>MGIGLLSADVLLPILEILQGDRRTVYNCALVNHAFNVPASKILYSRVTVSPPARLGVDLRDEGLSHLEQLTSACLPRYAQHVLVLQVTGFLCTRPPPRNKLGTRLIEAIDLLPNLHEILINPLSHNGDMFVDVLRCLPAVPHLRRLSVNEACTHERAIPPLVKIESLESLAIANPSRAILDLLPEWLSRLSQSLTQLHLEGNCGSITPAVLRSFIAHIPRVQALTLGLSYSLTDENVFSSLADLPALTSLKMRCYMQLKTPAPVLHLPHLTALTIQYAPIFTRAEARHFVAWVKRAVSSARRLRILRLQSDAAPSERGAHVSFDSLVIHLAHRHGSTLRVLDLGVAYIGFDAVCALAALGGCLEELTVGLRTECLVRLIAVSAAD</sequence>